<reference evidence="11" key="1">
    <citation type="journal article" date="2018" name="Environ. Microbiol.">
        <title>Sporulation capability and amylosome conservation among diverse human colonic and rumen isolates of the keystone starch-degrader Ruminococcus bromii.</title>
        <authorList>
            <person name="Mukhopadhya I."/>
            <person name="Morais S."/>
            <person name="Laverde-Gomez J."/>
            <person name="Sheridan P.O."/>
            <person name="Walker A.W."/>
            <person name="Kelly W."/>
            <person name="Klieve A.V."/>
            <person name="Ouwerkerk D."/>
            <person name="Duncan S.H."/>
            <person name="Louis P."/>
            <person name="Koropatkin N."/>
            <person name="Cockburn D."/>
            <person name="Kibler R."/>
            <person name="Cooper P.J."/>
            <person name="Sandoval C."/>
            <person name="Crost E."/>
            <person name="Juge N."/>
            <person name="Bayer E.A."/>
            <person name="Flint H.J."/>
        </authorList>
    </citation>
    <scope>NUCLEOTIDE SEQUENCE [LARGE SCALE GENOMIC DNA]</scope>
    <source>
        <strain evidence="11">ATCC 27255</strain>
    </source>
</reference>
<comment type="similarity">
    <text evidence="2 10">Belongs to the disproportionating enzyme family.</text>
</comment>
<protein>
    <recommendedName>
        <fullName evidence="4 10">4-alpha-glucanotransferase</fullName>
        <ecNumber evidence="3 10">2.4.1.25</ecNumber>
    </recommendedName>
    <alternativeName>
        <fullName evidence="8 10">Amylomaltase</fullName>
    </alternativeName>
    <alternativeName>
        <fullName evidence="9 10">Disproportionating enzyme</fullName>
    </alternativeName>
</protein>
<evidence type="ECO:0000256" key="7">
    <source>
        <dbReference type="ARBA" id="ARBA00023277"/>
    </source>
</evidence>
<evidence type="ECO:0000256" key="4">
    <source>
        <dbReference type="ARBA" id="ARBA00020295"/>
    </source>
</evidence>
<dbReference type="EMBL" id="NNSR01000073">
    <property type="protein sequence ID" value="PKD26877.1"/>
    <property type="molecule type" value="Genomic_DNA"/>
</dbReference>
<keyword evidence="12" id="KW-1185">Reference proteome</keyword>
<dbReference type="Gene3D" id="3.20.20.80">
    <property type="entry name" value="Glycosidases"/>
    <property type="match status" value="1"/>
</dbReference>
<dbReference type="Proteomes" id="UP000233425">
    <property type="component" value="Unassembled WGS sequence"/>
</dbReference>
<evidence type="ECO:0000256" key="9">
    <source>
        <dbReference type="ARBA" id="ARBA00031501"/>
    </source>
</evidence>
<dbReference type="GO" id="GO:0004134">
    <property type="term" value="F:4-alpha-glucanotransferase activity"/>
    <property type="evidence" value="ECO:0007669"/>
    <property type="project" value="UniProtKB-EC"/>
</dbReference>
<dbReference type="SUPFAM" id="SSF51445">
    <property type="entry name" value="(Trans)glycosidases"/>
    <property type="match status" value="1"/>
</dbReference>
<dbReference type="EC" id="2.4.1.25" evidence="3 10"/>
<keyword evidence="7 10" id="KW-0119">Carbohydrate metabolism</keyword>
<keyword evidence="6 10" id="KW-0808">Transferase</keyword>
<dbReference type="RefSeq" id="WP_101029661.1">
    <property type="nucleotide sequence ID" value="NZ_CABMMZ010000073.1"/>
</dbReference>
<dbReference type="NCBIfam" id="TIGR00217">
    <property type="entry name" value="malQ"/>
    <property type="match status" value="1"/>
</dbReference>
<dbReference type="GO" id="GO:0005975">
    <property type="term" value="P:carbohydrate metabolic process"/>
    <property type="evidence" value="ECO:0007669"/>
    <property type="project" value="InterPro"/>
</dbReference>
<dbReference type="InterPro" id="IPR003385">
    <property type="entry name" value="Glyco_hydro_77"/>
</dbReference>
<evidence type="ECO:0000256" key="3">
    <source>
        <dbReference type="ARBA" id="ARBA00012560"/>
    </source>
</evidence>
<dbReference type="AlphaFoldDB" id="A0A2N0UIQ7"/>
<evidence type="ECO:0000256" key="10">
    <source>
        <dbReference type="RuleBase" id="RU361207"/>
    </source>
</evidence>
<organism evidence="11 12">
    <name type="scientific">Ruminococcus bromii</name>
    <dbReference type="NCBI Taxonomy" id="40518"/>
    <lineage>
        <taxon>Bacteria</taxon>
        <taxon>Bacillati</taxon>
        <taxon>Bacillota</taxon>
        <taxon>Clostridia</taxon>
        <taxon>Eubacteriales</taxon>
        <taxon>Oscillospiraceae</taxon>
        <taxon>Ruminococcus</taxon>
    </lineage>
</organism>
<keyword evidence="5 10" id="KW-0328">Glycosyltransferase</keyword>
<name>A0A2N0UIQ7_9FIRM</name>
<evidence type="ECO:0000256" key="2">
    <source>
        <dbReference type="ARBA" id="ARBA00005684"/>
    </source>
</evidence>
<dbReference type="PANTHER" id="PTHR32438:SF5">
    <property type="entry name" value="4-ALPHA-GLUCANOTRANSFERASE DPE1, CHLOROPLASTIC_AMYLOPLASTIC"/>
    <property type="match status" value="1"/>
</dbReference>
<accession>A0A2N0UIQ7</accession>
<sequence>MARSAGVLLSITSLPSPYGIGTIGKEARKFADYLKKSGQKIWQILPVGPTSYGDSPYQSFSTYAGNPYLIDLDTLCEEGLLTKEEIMSYDWGSNDAEVDYEKIYNSRFEVLRIAYNNFKKGDQKAFTSFKRKNSAWLKNYALYMAVKKSFDMVSWTEWPDEEIKMRDEAAVKRYERKLKDDVDFWKFVQFKFYEQWESFRAYVNGLGIKILGDMPIYVAMDSADTWANPELFQLYDDGDPIAVAGCPPDYFSATGQLWGNPLYDWDYLEATDYEWWFERIKAASKLYDITRIDHFRAFASYYSIPYPAENAINGEWVEGPRIKFFEMMEEALGKIDIVAEDLGTLTPDVTELMEQTGYPGMKVLEFAFDSGEENDYLPHKYTENCVVYTGTHDNDTVMGWLETAKPEDISYARSYCQMPDDEPFNWGLIRVAYESKADTAIVPMQDILGLGKEARMNIPSTLGGNWVWRLDGAALTDELADKLKTMSEKSGRLED</sequence>
<proteinExistence type="inferred from homology"/>
<dbReference type="Pfam" id="PF02446">
    <property type="entry name" value="Glyco_hydro_77"/>
    <property type="match status" value="1"/>
</dbReference>
<gene>
    <name evidence="11" type="primary">malQ</name>
    <name evidence="11" type="ORF">RBATCC27255_01742</name>
</gene>
<dbReference type="NCBIfam" id="NF011080">
    <property type="entry name" value="PRK14508.1-3"/>
    <property type="match status" value="1"/>
</dbReference>
<dbReference type="InterPro" id="IPR017853">
    <property type="entry name" value="GH"/>
</dbReference>
<comment type="catalytic activity">
    <reaction evidence="1 10">
        <text>Transfers a segment of a (1-&gt;4)-alpha-D-glucan to a new position in an acceptor, which may be glucose or a (1-&gt;4)-alpha-D-glucan.</text>
        <dbReference type="EC" id="2.4.1.25"/>
    </reaction>
</comment>
<evidence type="ECO:0000313" key="11">
    <source>
        <dbReference type="EMBL" id="PKD26877.1"/>
    </source>
</evidence>
<dbReference type="PANTHER" id="PTHR32438">
    <property type="entry name" value="4-ALPHA-GLUCANOTRANSFERASE DPE1, CHLOROPLASTIC/AMYLOPLASTIC"/>
    <property type="match status" value="1"/>
</dbReference>
<evidence type="ECO:0000313" key="12">
    <source>
        <dbReference type="Proteomes" id="UP000233425"/>
    </source>
</evidence>
<evidence type="ECO:0000256" key="1">
    <source>
        <dbReference type="ARBA" id="ARBA00000439"/>
    </source>
</evidence>
<evidence type="ECO:0000256" key="5">
    <source>
        <dbReference type="ARBA" id="ARBA00022676"/>
    </source>
</evidence>
<comment type="caution">
    <text evidence="11">The sequence shown here is derived from an EMBL/GenBank/DDBJ whole genome shotgun (WGS) entry which is preliminary data.</text>
</comment>
<evidence type="ECO:0000256" key="8">
    <source>
        <dbReference type="ARBA" id="ARBA00031423"/>
    </source>
</evidence>
<evidence type="ECO:0000256" key="6">
    <source>
        <dbReference type="ARBA" id="ARBA00022679"/>
    </source>
</evidence>